<comment type="caution">
    <text evidence="4">The sequence shown here is derived from an EMBL/GenBank/DDBJ whole genome shotgun (WGS) entry which is preliminary data.</text>
</comment>
<organism evidence="4 5">
    <name type="scientific">Aliiglaciecola litoralis</name>
    <dbReference type="NCBI Taxonomy" id="582857"/>
    <lineage>
        <taxon>Bacteria</taxon>
        <taxon>Pseudomonadati</taxon>
        <taxon>Pseudomonadota</taxon>
        <taxon>Gammaproteobacteria</taxon>
        <taxon>Alteromonadales</taxon>
        <taxon>Alteromonadaceae</taxon>
        <taxon>Aliiglaciecola</taxon>
    </lineage>
</organism>
<dbReference type="EMBL" id="BAAAFD010000004">
    <property type="protein sequence ID" value="GAA0856669.1"/>
    <property type="molecule type" value="Genomic_DNA"/>
</dbReference>
<accession>A0ABP3WTX0</accession>
<sequence>MFIRLVASALLFIGCNVVAQLADESPLVIPNIKGAVVVDGVLDEPQWQAAKVITLNYVVRPHENTTPPVTTEVRIFEDDKTLYIGFVAQDPDPQSIRAFYRDRDKVWSEDLVGFKLDTFNDSRLAYQFFTNAYGIQADSIQNEMTGRESDSWNAIWDSAGQITATGYQVEFAIPLRILNFKEGENDKIWGAEFVRFYPREDRYRISNVPTDRNNSCNLCQLGDVSGFKQAKQGQNLALVPTLVVAKGRSREPETSLDWDNSDNQEVGLDVSWGITPEVSLQATLNPDFSQVESDVAQLSINNTNALFFSERRPFFLENADYFSSNYNLVYTRNINAPDYGVKVTGRQDDHSLGVFVANDESTTFLIPGNLGSSVAELTEESNNLAVRYRYDHSSDFSVGVVGTARESDNYHNYVYALDSKYQITEQDTLRVQWVGSQTQYPTTLYEDFSGETRLRLQKDDAFSGQALRVNYRHNEANWRFKADHFRNDKDFRADLGFQRGIDRNTSVIGGGYRWYSENSWWNRIEVFGDWDIAHSDAGELLRREVEITTSVRGRWQSRFELGFKGRDQVGLRQNPDSLKVDGNTTLFEENSASVFFEMRPTSSLYFALFSRVGDQIDFENNRLGKQLNINPRMNLSLGKHLQLNVRHNYSNLDVDGQQLFTANLTDARLTYQFDQRQFLRLIVVYSDIERNLDNYLVDTTDIHSSSRSLGTQLLYSYKVNPLTKFFIGFADSGYQNDDVSTRRVAEQSVFMKMSYAWLN</sequence>
<feature type="signal peptide" evidence="1">
    <location>
        <begin position="1"/>
        <end position="19"/>
    </location>
</feature>
<dbReference type="InterPro" id="IPR010502">
    <property type="entry name" value="Carb-bd_dom_fam9"/>
</dbReference>
<feature type="domain" description="DUF5916" evidence="3">
    <location>
        <begin position="341"/>
        <end position="651"/>
    </location>
</feature>
<dbReference type="CDD" id="cd09618">
    <property type="entry name" value="CBM9_like_2"/>
    <property type="match status" value="1"/>
</dbReference>
<name>A0ABP3WTX0_9ALTE</name>
<keyword evidence="1" id="KW-0732">Signal</keyword>
<dbReference type="Proteomes" id="UP001500359">
    <property type="component" value="Unassembled WGS sequence"/>
</dbReference>
<evidence type="ECO:0000259" key="2">
    <source>
        <dbReference type="Pfam" id="PF06452"/>
    </source>
</evidence>
<dbReference type="InterPro" id="IPR045670">
    <property type="entry name" value="DUF5916"/>
</dbReference>
<feature type="domain" description="DUF5916" evidence="3">
    <location>
        <begin position="260"/>
        <end position="335"/>
    </location>
</feature>
<proteinExistence type="predicted"/>
<reference evidence="5" key="1">
    <citation type="journal article" date="2019" name="Int. J. Syst. Evol. Microbiol.">
        <title>The Global Catalogue of Microorganisms (GCM) 10K type strain sequencing project: providing services to taxonomists for standard genome sequencing and annotation.</title>
        <authorList>
            <consortium name="The Broad Institute Genomics Platform"/>
            <consortium name="The Broad Institute Genome Sequencing Center for Infectious Disease"/>
            <person name="Wu L."/>
            <person name="Ma J."/>
        </authorList>
    </citation>
    <scope>NUCLEOTIDE SEQUENCE [LARGE SCALE GENOMIC DNA]</scope>
    <source>
        <strain evidence="5">JCM 15896</strain>
    </source>
</reference>
<dbReference type="RefSeq" id="WP_343859282.1">
    <property type="nucleotide sequence ID" value="NZ_BAAAFD010000004.1"/>
</dbReference>
<protein>
    <submittedName>
        <fullName evidence="4">DUF5916 domain-containing protein</fullName>
    </submittedName>
</protein>
<feature type="chain" id="PRO_5047123428" evidence="1">
    <location>
        <begin position="20"/>
        <end position="759"/>
    </location>
</feature>
<evidence type="ECO:0000313" key="5">
    <source>
        <dbReference type="Proteomes" id="UP001500359"/>
    </source>
</evidence>
<feature type="domain" description="Carbohydrate-binding" evidence="2">
    <location>
        <begin position="38"/>
        <end position="180"/>
    </location>
</feature>
<dbReference type="SUPFAM" id="SSF49344">
    <property type="entry name" value="CBD9-like"/>
    <property type="match status" value="1"/>
</dbReference>
<gene>
    <name evidence="4" type="ORF">GCM10009114_19530</name>
</gene>
<dbReference type="Gene3D" id="2.60.40.1190">
    <property type="match status" value="1"/>
</dbReference>
<evidence type="ECO:0000259" key="3">
    <source>
        <dbReference type="Pfam" id="PF19313"/>
    </source>
</evidence>
<evidence type="ECO:0000313" key="4">
    <source>
        <dbReference type="EMBL" id="GAA0856669.1"/>
    </source>
</evidence>
<dbReference type="Pfam" id="PF06452">
    <property type="entry name" value="CBM9_1"/>
    <property type="match status" value="1"/>
</dbReference>
<dbReference type="PROSITE" id="PS51257">
    <property type="entry name" value="PROKAR_LIPOPROTEIN"/>
    <property type="match status" value="1"/>
</dbReference>
<evidence type="ECO:0000256" key="1">
    <source>
        <dbReference type="SAM" id="SignalP"/>
    </source>
</evidence>
<dbReference type="Pfam" id="PF19313">
    <property type="entry name" value="DUF5916"/>
    <property type="match status" value="2"/>
</dbReference>
<keyword evidence="5" id="KW-1185">Reference proteome</keyword>